<gene>
    <name evidence="2" type="ORF">EV380_0812</name>
</gene>
<comment type="caution">
    <text evidence="2">The sequence shown here is derived from an EMBL/GenBank/DDBJ whole genome shotgun (WGS) entry which is preliminary data.</text>
</comment>
<keyword evidence="3" id="KW-1185">Reference proteome</keyword>
<evidence type="ECO:0000313" key="3">
    <source>
        <dbReference type="Proteomes" id="UP000292685"/>
    </source>
</evidence>
<evidence type="ECO:0000313" key="2">
    <source>
        <dbReference type="EMBL" id="RZU61249.1"/>
    </source>
</evidence>
<evidence type="ECO:0000256" key="1">
    <source>
        <dbReference type="SAM" id="MobiDB-lite"/>
    </source>
</evidence>
<sequence>MAPVSAQLTAVPEFVEAVCAAGRPGLPRSVRVPPVTLVELYGSRISAEDPEVGGLEPCSEQFLFHIHQQSVPDPSPPVQRMYVEPRQFTEVGRAFIAPGAESGPANDACAGFRDEQPVRDG</sequence>
<dbReference type="Proteomes" id="UP000292685">
    <property type="component" value="Unassembled WGS sequence"/>
</dbReference>
<proteinExistence type="predicted"/>
<accession>A0A4Q8ACM3</accession>
<dbReference type="EMBL" id="SHLA01000001">
    <property type="protein sequence ID" value="RZU61249.1"/>
    <property type="molecule type" value="Genomic_DNA"/>
</dbReference>
<protein>
    <submittedName>
        <fullName evidence="2">Uncharacterized protein</fullName>
    </submittedName>
</protein>
<dbReference type="AlphaFoldDB" id="A0A4Q8ACM3"/>
<feature type="compositionally biased region" description="Basic and acidic residues" evidence="1">
    <location>
        <begin position="112"/>
        <end position="121"/>
    </location>
</feature>
<feature type="region of interest" description="Disordered" evidence="1">
    <location>
        <begin position="98"/>
        <end position="121"/>
    </location>
</feature>
<name>A0A4Q8ACM3_9MICC</name>
<reference evidence="2 3" key="1">
    <citation type="submission" date="2019-02" db="EMBL/GenBank/DDBJ databases">
        <title>Sequencing the genomes of 1000 actinobacteria strains.</title>
        <authorList>
            <person name="Klenk H.-P."/>
        </authorList>
    </citation>
    <scope>NUCLEOTIDE SEQUENCE [LARGE SCALE GENOMIC DNA]</scope>
    <source>
        <strain evidence="2 3">DSM 17364</strain>
    </source>
</reference>
<organism evidence="2 3">
    <name type="scientific">Zhihengliuella halotolerans</name>
    <dbReference type="NCBI Taxonomy" id="370736"/>
    <lineage>
        <taxon>Bacteria</taxon>
        <taxon>Bacillati</taxon>
        <taxon>Actinomycetota</taxon>
        <taxon>Actinomycetes</taxon>
        <taxon>Micrococcales</taxon>
        <taxon>Micrococcaceae</taxon>
        <taxon>Zhihengliuella</taxon>
    </lineage>
</organism>